<protein>
    <submittedName>
        <fullName evidence="1">Uncharacterized protein</fullName>
    </submittedName>
</protein>
<reference evidence="1" key="1">
    <citation type="journal article" date="2020" name="Nat. Commun.">
        <title>Large-scale genome sequencing of mycorrhizal fungi provides insights into the early evolution of symbiotic traits.</title>
        <authorList>
            <person name="Miyauchi S."/>
            <person name="Kiss E."/>
            <person name="Kuo A."/>
            <person name="Drula E."/>
            <person name="Kohler A."/>
            <person name="Sanchez-Garcia M."/>
            <person name="Morin E."/>
            <person name="Andreopoulos B."/>
            <person name="Barry K.W."/>
            <person name="Bonito G."/>
            <person name="Buee M."/>
            <person name="Carver A."/>
            <person name="Chen C."/>
            <person name="Cichocki N."/>
            <person name="Clum A."/>
            <person name="Culley D."/>
            <person name="Crous P.W."/>
            <person name="Fauchery L."/>
            <person name="Girlanda M."/>
            <person name="Hayes R.D."/>
            <person name="Keri Z."/>
            <person name="LaButti K."/>
            <person name="Lipzen A."/>
            <person name="Lombard V."/>
            <person name="Magnuson J."/>
            <person name="Maillard F."/>
            <person name="Murat C."/>
            <person name="Nolan M."/>
            <person name="Ohm R.A."/>
            <person name="Pangilinan J."/>
            <person name="Pereira M.F."/>
            <person name="Perotto S."/>
            <person name="Peter M."/>
            <person name="Pfister S."/>
            <person name="Riley R."/>
            <person name="Sitrit Y."/>
            <person name="Stielow J.B."/>
            <person name="Szollosi G."/>
            <person name="Zifcakova L."/>
            <person name="Stursova M."/>
            <person name="Spatafora J.W."/>
            <person name="Tedersoo L."/>
            <person name="Vaario L.M."/>
            <person name="Yamada A."/>
            <person name="Yan M."/>
            <person name="Wang P."/>
            <person name="Xu J."/>
            <person name="Bruns T."/>
            <person name="Baldrian P."/>
            <person name="Vilgalys R."/>
            <person name="Dunand C."/>
            <person name="Henrissat B."/>
            <person name="Grigoriev I.V."/>
            <person name="Hibbett D."/>
            <person name="Nagy L.G."/>
            <person name="Martin F.M."/>
        </authorList>
    </citation>
    <scope>NUCLEOTIDE SEQUENCE</scope>
    <source>
        <strain evidence="1">UP504</strain>
    </source>
</reference>
<evidence type="ECO:0000313" key="1">
    <source>
        <dbReference type="EMBL" id="KAF9521143.1"/>
    </source>
</evidence>
<comment type="caution">
    <text evidence="1">The sequence shown here is derived from an EMBL/GenBank/DDBJ whole genome shotgun (WGS) entry which is preliminary data.</text>
</comment>
<name>A0A9P6BB89_9AGAM</name>
<dbReference type="EMBL" id="MU128909">
    <property type="protein sequence ID" value="KAF9521143.1"/>
    <property type="molecule type" value="Genomic_DNA"/>
</dbReference>
<dbReference type="Proteomes" id="UP000886523">
    <property type="component" value="Unassembled WGS sequence"/>
</dbReference>
<proteinExistence type="predicted"/>
<dbReference type="AlphaFoldDB" id="A0A9P6BB89"/>
<keyword evidence="2" id="KW-1185">Reference proteome</keyword>
<organism evidence="1 2">
    <name type="scientific">Hydnum rufescens UP504</name>
    <dbReference type="NCBI Taxonomy" id="1448309"/>
    <lineage>
        <taxon>Eukaryota</taxon>
        <taxon>Fungi</taxon>
        <taxon>Dikarya</taxon>
        <taxon>Basidiomycota</taxon>
        <taxon>Agaricomycotina</taxon>
        <taxon>Agaricomycetes</taxon>
        <taxon>Cantharellales</taxon>
        <taxon>Hydnaceae</taxon>
        <taxon>Hydnum</taxon>
    </lineage>
</organism>
<evidence type="ECO:0000313" key="2">
    <source>
        <dbReference type="Proteomes" id="UP000886523"/>
    </source>
</evidence>
<gene>
    <name evidence="1" type="ORF">BS47DRAFT_14589</name>
</gene>
<sequence length="305" mass="34960">MSLLASLSSSLAPWRELTHCIEGTVQCELLSMDPIQVVINYDSICLNMKKISDSLRRLCDHFGITFLEYRSPETRADLFNLIDAIASDVELHGDARQLGGKNAIQFVKHVHTRLSYGRTHGQDCRQVLSLLRDLRWRAPGQLLLYEEKFDALLKQCKAIPGPRIIEPLESLHDKITDYKKRCSGHTLVKIIVEEPTMLLQLQQYQQSLQKIYRECELKAPDPTIFRTDFDTISVLIREVTWIRELHVEAMKLRGGDAKAFMDCVQESLDRERQADVLKLLQDLSDKSDELPSRIILNGVEQYPAA</sequence>
<accession>A0A9P6BB89</accession>